<feature type="domain" description="C2H2-type" evidence="17">
    <location>
        <begin position="514"/>
        <end position="541"/>
    </location>
</feature>
<dbReference type="Proteomes" id="UP000261680">
    <property type="component" value="Unplaced"/>
</dbReference>
<evidence type="ECO:0000256" key="1">
    <source>
        <dbReference type="ARBA" id="ARBA00004123"/>
    </source>
</evidence>
<feature type="domain" description="C2H2-type" evidence="17">
    <location>
        <begin position="431"/>
        <end position="458"/>
    </location>
</feature>
<feature type="compositionally biased region" description="Low complexity" evidence="16">
    <location>
        <begin position="33"/>
        <end position="43"/>
    </location>
</feature>
<dbReference type="InterPro" id="IPR001909">
    <property type="entry name" value="KRAB"/>
</dbReference>
<keyword evidence="12 15" id="KW-0539">Nucleus</keyword>
<evidence type="ECO:0000313" key="19">
    <source>
        <dbReference type="Proteomes" id="UP000261680"/>
    </source>
</evidence>
<evidence type="ECO:0000256" key="10">
    <source>
        <dbReference type="ARBA" id="ARBA00023125"/>
    </source>
</evidence>
<dbReference type="SMART" id="SM00355">
    <property type="entry name" value="ZnF_C2H2"/>
    <property type="match status" value="7"/>
</dbReference>
<dbReference type="PROSITE" id="PS00028">
    <property type="entry name" value="ZINC_FINGER_C2H2_1"/>
    <property type="match status" value="7"/>
</dbReference>
<dbReference type="InterPro" id="IPR038269">
    <property type="entry name" value="SCAN_sf"/>
</dbReference>
<dbReference type="CDD" id="cd07936">
    <property type="entry name" value="SCAN"/>
    <property type="match status" value="1"/>
</dbReference>
<dbReference type="FunFam" id="3.30.160.60:FF:001333">
    <property type="entry name" value="Zinc finger with KRAB and SCAN domains 4"/>
    <property type="match status" value="1"/>
</dbReference>
<dbReference type="InterPro" id="IPR003309">
    <property type="entry name" value="SCAN_dom"/>
</dbReference>
<keyword evidence="6 14" id="KW-0863">Zinc-finger</keyword>
<evidence type="ECO:0000256" key="2">
    <source>
        <dbReference type="ARBA" id="ARBA00006991"/>
    </source>
</evidence>
<dbReference type="Pfam" id="PF00096">
    <property type="entry name" value="zf-C2H2"/>
    <property type="match status" value="7"/>
</dbReference>
<dbReference type="SUPFAM" id="SSF109640">
    <property type="entry name" value="KRAB domain (Kruppel-associated box)"/>
    <property type="match status" value="1"/>
</dbReference>
<dbReference type="InterPro" id="IPR036051">
    <property type="entry name" value="KRAB_dom_sf"/>
</dbReference>
<evidence type="ECO:0000256" key="3">
    <source>
        <dbReference type="ARBA" id="ARBA00022499"/>
    </source>
</evidence>
<dbReference type="SMART" id="SM00431">
    <property type="entry name" value="SCAN"/>
    <property type="match status" value="1"/>
</dbReference>
<dbReference type="InterPro" id="IPR036236">
    <property type="entry name" value="Znf_C2H2_sf"/>
</dbReference>
<dbReference type="Gene3D" id="3.30.160.60">
    <property type="entry name" value="Classic Zinc Finger"/>
    <property type="match status" value="7"/>
</dbReference>
<protein>
    <recommendedName>
        <fullName evidence="13">Zinc finger protein 307</fullName>
    </recommendedName>
</protein>
<dbReference type="GO" id="GO:0008270">
    <property type="term" value="F:zinc ion binding"/>
    <property type="evidence" value="ECO:0007669"/>
    <property type="project" value="UniProtKB-KW"/>
</dbReference>
<organism evidence="19 20">
    <name type="scientific">Ursus maritimus</name>
    <name type="common">Polar bear</name>
    <name type="synonym">Thalarctos maritimus</name>
    <dbReference type="NCBI Taxonomy" id="29073"/>
    <lineage>
        <taxon>Eukaryota</taxon>
        <taxon>Metazoa</taxon>
        <taxon>Chordata</taxon>
        <taxon>Craniata</taxon>
        <taxon>Vertebrata</taxon>
        <taxon>Euteleostomi</taxon>
        <taxon>Mammalia</taxon>
        <taxon>Eutheria</taxon>
        <taxon>Laurasiatheria</taxon>
        <taxon>Carnivora</taxon>
        <taxon>Caniformia</taxon>
        <taxon>Ursidae</taxon>
        <taxon>Ursus</taxon>
    </lineage>
</organism>
<dbReference type="FunFam" id="1.10.4020.10:FF:000001">
    <property type="entry name" value="zinc finger protein 263 isoform X1"/>
    <property type="match status" value="1"/>
</dbReference>
<dbReference type="FunFam" id="3.30.160.60:FF:002254">
    <property type="entry name" value="Zinc finger protein 540"/>
    <property type="match status" value="1"/>
</dbReference>
<keyword evidence="4" id="KW-0479">Metal-binding</keyword>
<dbReference type="OrthoDB" id="654211at2759"/>
<dbReference type="PANTHER" id="PTHR24393:SF143">
    <property type="entry name" value="ENDOTHELIAL ZINC FINGER PROTEIN INDUCED BY TUMOR NECROSIS FACTOR ALPHA"/>
    <property type="match status" value="1"/>
</dbReference>
<evidence type="ECO:0000256" key="11">
    <source>
        <dbReference type="ARBA" id="ARBA00023163"/>
    </source>
</evidence>
<evidence type="ECO:0000256" key="5">
    <source>
        <dbReference type="ARBA" id="ARBA00022737"/>
    </source>
</evidence>
<evidence type="ECO:0000256" key="15">
    <source>
        <dbReference type="PROSITE-ProRule" id="PRU00187"/>
    </source>
</evidence>
<feature type="region of interest" description="Disordered" evidence="16">
    <location>
        <begin position="1"/>
        <end position="55"/>
    </location>
</feature>
<evidence type="ECO:0000313" key="20">
    <source>
        <dbReference type="RefSeq" id="XP_008709754.2"/>
    </source>
</evidence>
<reference evidence="20" key="1">
    <citation type="submission" date="2025-08" db="UniProtKB">
        <authorList>
            <consortium name="RefSeq"/>
        </authorList>
    </citation>
    <scope>IDENTIFICATION</scope>
    <source>
        <tissue evidence="20">Whole blood</tissue>
    </source>
</reference>
<feature type="domain" description="C2H2-type" evidence="17">
    <location>
        <begin position="347"/>
        <end position="374"/>
    </location>
</feature>
<keyword evidence="3" id="KW-1017">Isopeptide bond</keyword>
<comment type="subcellular location">
    <subcellularLocation>
        <location evidence="1 15">Nucleus</location>
    </subcellularLocation>
</comment>
<dbReference type="SUPFAM" id="SSF47353">
    <property type="entry name" value="Retrovirus capsid dimerization domain-like"/>
    <property type="match status" value="1"/>
</dbReference>
<dbReference type="GeneID" id="103681962"/>
<dbReference type="RefSeq" id="XP_008709754.2">
    <property type="nucleotide sequence ID" value="XM_008711532.2"/>
</dbReference>
<dbReference type="GO" id="GO:0001228">
    <property type="term" value="F:DNA-binding transcription activator activity, RNA polymerase II-specific"/>
    <property type="evidence" value="ECO:0007669"/>
    <property type="project" value="TreeGrafter"/>
</dbReference>
<feature type="domain" description="C2H2-type" evidence="17">
    <location>
        <begin position="403"/>
        <end position="430"/>
    </location>
</feature>
<evidence type="ECO:0000259" key="18">
    <source>
        <dbReference type="PROSITE" id="PS50804"/>
    </source>
</evidence>
<keyword evidence="7" id="KW-0862">Zinc</keyword>
<comment type="similarity">
    <text evidence="2">Belongs to the krueppel C2H2-type zinc-finger protein family.</text>
</comment>
<dbReference type="PROSITE" id="PS50157">
    <property type="entry name" value="ZINC_FINGER_C2H2_2"/>
    <property type="match status" value="7"/>
</dbReference>
<dbReference type="FunFam" id="3.30.160.60:FF:001178">
    <property type="entry name" value="zinc finger protein 287"/>
    <property type="match status" value="1"/>
</dbReference>
<evidence type="ECO:0000256" key="9">
    <source>
        <dbReference type="ARBA" id="ARBA00023015"/>
    </source>
</evidence>
<sequence length="544" mass="60986">MARESKASAALDARAAEERPGLLTVKVEEDDAPAPATEAGAPGSPAPGPERSRRRFRGFRYPEAEGPREALSRLRELCRRWLRPETHSKEQIVELLVLEQFLTILPGDLQAWVREQHPESGDEVVVLLEYLQTQLEEPGPQGPGGDQRQLLCCKMAVLTPAQRPWSSQFQPMKALLKHESLGSQASADRVLQVPGLGLGRRCRGDAVVAARLPPEPQGLLKTEDVALAFSPAWTQLDSPQGSFHRDERQENCGGLTPLGGDMQAEITDPPPDEKRPEQEAGEIPCHLGEDVAQIPACAEAGEQEDRLRKQKNATGSRRHYCHECGKSFAQSSGLTKHRRIHTGEKPYECEDCGKTFIGSSALVIHQRVHTGEKPYECEECGKVFSHSSNLIKHQRTHTGEKPYECEDCGKTFSQSCSLLEHHKIHTGEKPYQCSMCGKAFRRNSHLLRHQRIHGDKNAQDPERGETWESQGRVEGRWEHVEAPVSYKCNECERSFTRNRSLIEHQKIHTGEKPYQCDTCGKGFTRTSYLVQHRRSHVGKKILSQ</sequence>
<keyword evidence="9" id="KW-0805">Transcription regulation</keyword>
<evidence type="ECO:0000259" key="17">
    <source>
        <dbReference type="PROSITE" id="PS50157"/>
    </source>
</evidence>
<evidence type="ECO:0000256" key="7">
    <source>
        <dbReference type="ARBA" id="ARBA00022833"/>
    </source>
</evidence>
<keyword evidence="8" id="KW-0832">Ubl conjugation</keyword>
<proteinExistence type="inferred from homology"/>
<feature type="region of interest" description="Disordered" evidence="16">
    <location>
        <begin position="238"/>
        <end position="280"/>
    </location>
</feature>
<dbReference type="GO" id="GO:0000978">
    <property type="term" value="F:RNA polymerase II cis-regulatory region sequence-specific DNA binding"/>
    <property type="evidence" value="ECO:0007669"/>
    <property type="project" value="TreeGrafter"/>
</dbReference>
<feature type="domain" description="C2H2-type" evidence="17">
    <location>
        <begin position="319"/>
        <end position="346"/>
    </location>
</feature>
<dbReference type="FunFam" id="3.30.160.60:FF:000642">
    <property type="entry name" value="Zinc finger with KRAB and SCAN domains 2"/>
    <property type="match status" value="1"/>
</dbReference>
<evidence type="ECO:0000256" key="4">
    <source>
        <dbReference type="ARBA" id="ARBA00022723"/>
    </source>
</evidence>
<dbReference type="PROSITE" id="PS50804">
    <property type="entry name" value="SCAN_BOX"/>
    <property type="match status" value="1"/>
</dbReference>
<dbReference type="GO" id="GO:0005654">
    <property type="term" value="C:nucleoplasm"/>
    <property type="evidence" value="ECO:0007669"/>
    <property type="project" value="UniProtKB-ARBA"/>
</dbReference>
<evidence type="ECO:0000256" key="12">
    <source>
        <dbReference type="ARBA" id="ARBA00023242"/>
    </source>
</evidence>
<dbReference type="Pfam" id="PF02023">
    <property type="entry name" value="SCAN"/>
    <property type="match status" value="1"/>
</dbReference>
<dbReference type="FunFam" id="3.30.160.60:FF:001214">
    <property type="entry name" value="Zinc finger with KRAB and SCAN domains 4"/>
    <property type="match status" value="1"/>
</dbReference>
<feature type="domain" description="C2H2-type" evidence="17">
    <location>
        <begin position="375"/>
        <end position="402"/>
    </location>
</feature>
<feature type="domain" description="SCAN box" evidence="18">
    <location>
        <begin position="53"/>
        <end position="135"/>
    </location>
</feature>
<gene>
    <name evidence="20" type="primary">LOC103681962</name>
</gene>
<keyword evidence="19" id="KW-1185">Reference proteome</keyword>
<dbReference type="Gene3D" id="1.10.4020.10">
    <property type="entry name" value="DNA breaking-rejoining enzymes"/>
    <property type="match status" value="1"/>
</dbReference>
<keyword evidence="11" id="KW-0804">Transcription</keyword>
<evidence type="ECO:0000256" key="6">
    <source>
        <dbReference type="ARBA" id="ARBA00022771"/>
    </source>
</evidence>
<evidence type="ECO:0000256" key="13">
    <source>
        <dbReference type="ARBA" id="ARBA00079518"/>
    </source>
</evidence>
<evidence type="ECO:0000256" key="8">
    <source>
        <dbReference type="ARBA" id="ARBA00022843"/>
    </source>
</evidence>
<name>A0A384DSL4_URSMA</name>
<feature type="domain" description="C2H2-type" evidence="17">
    <location>
        <begin position="486"/>
        <end position="513"/>
    </location>
</feature>
<dbReference type="AlphaFoldDB" id="A0A384DSL4"/>
<evidence type="ECO:0000256" key="14">
    <source>
        <dbReference type="PROSITE-ProRule" id="PRU00042"/>
    </source>
</evidence>
<evidence type="ECO:0000256" key="16">
    <source>
        <dbReference type="SAM" id="MobiDB-lite"/>
    </source>
</evidence>
<keyword evidence="5" id="KW-0677">Repeat</keyword>
<dbReference type="InterPro" id="IPR013087">
    <property type="entry name" value="Znf_C2H2_type"/>
</dbReference>
<dbReference type="SUPFAM" id="SSF57667">
    <property type="entry name" value="beta-beta-alpha zinc fingers"/>
    <property type="match status" value="4"/>
</dbReference>
<keyword evidence="10" id="KW-0238">DNA-binding</keyword>
<dbReference type="PANTHER" id="PTHR24393">
    <property type="entry name" value="ZINC FINGER PROTEIN"/>
    <property type="match status" value="1"/>
</dbReference>
<dbReference type="FunFam" id="3.30.160.60:FF:001518">
    <property type="entry name" value="Zinc finger with KRAB and SCAN domains 4"/>
    <property type="match status" value="1"/>
</dbReference>
<dbReference type="SMART" id="SM00349">
    <property type="entry name" value="KRAB"/>
    <property type="match status" value="1"/>
</dbReference>
<dbReference type="FunFam" id="3.30.160.60:FF:000295">
    <property type="entry name" value="zinc finger protein 19"/>
    <property type="match status" value="1"/>
</dbReference>
<accession>A0A384DSL4</accession>
<dbReference type="KEGG" id="umr:103681962"/>